<evidence type="ECO:0000256" key="5">
    <source>
        <dbReference type="ARBA" id="ARBA00022737"/>
    </source>
</evidence>
<evidence type="ECO:0000259" key="10">
    <source>
        <dbReference type="Pfam" id="PF23598"/>
    </source>
</evidence>
<evidence type="ECO:0000313" key="12">
    <source>
        <dbReference type="Proteomes" id="UP000634136"/>
    </source>
</evidence>
<accession>A0A834XK85</accession>
<dbReference type="Pfam" id="PF13855">
    <property type="entry name" value="LRR_8"/>
    <property type="match status" value="1"/>
</dbReference>
<feature type="domain" description="Disease resistance R13L4/SHOC-2-like LRR" evidence="10">
    <location>
        <begin position="149"/>
        <end position="403"/>
    </location>
</feature>
<dbReference type="FunFam" id="3.80.10.10:FF:000095">
    <property type="entry name" value="LRR receptor-like serine/threonine-protein kinase GSO1"/>
    <property type="match status" value="1"/>
</dbReference>
<dbReference type="GO" id="GO:0016020">
    <property type="term" value="C:membrane"/>
    <property type="evidence" value="ECO:0007669"/>
    <property type="project" value="UniProtKB-SubCell"/>
</dbReference>
<keyword evidence="7" id="KW-0472">Membrane</keyword>
<dbReference type="PRINTS" id="PR00019">
    <property type="entry name" value="LEURICHRPT"/>
</dbReference>
<dbReference type="SUPFAM" id="SSF52058">
    <property type="entry name" value="L domain-like"/>
    <property type="match status" value="1"/>
</dbReference>
<dbReference type="Pfam" id="PF23598">
    <property type="entry name" value="LRR_14"/>
    <property type="match status" value="1"/>
</dbReference>
<keyword evidence="3" id="KW-0812">Transmembrane</keyword>
<dbReference type="OrthoDB" id="1394818at2759"/>
<feature type="signal peptide" evidence="8">
    <location>
        <begin position="1"/>
        <end position="22"/>
    </location>
</feature>
<dbReference type="Pfam" id="PF08263">
    <property type="entry name" value="LRRNT_2"/>
    <property type="match status" value="1"/>
</dbReference>
<evidence type="ECO:0000256" key="4">
    <source>
        <dbReference type="ARBA" id="ARBA00022729"/>
    </source>
</evidence>
<dbReference type="Proteomes" id="UP000634136">
    <property type="component" value="Unassembled WGS sequence"/>
</dbReference>
<comment type="caution">
    <text evidence="11">The sequence shown here is derived from an EMBL/GenBank/DDBJ whole genome shotgun (WGS) entry which is preliminary data.</text>
</comment>
<evidence type="ECO:0000256" key="1">
    <source>
        <dbReference type="ARBA" id="ARBA00004167"/>
    </source>
</evidence>
<keyword evidence="11" id="KW-0675">Receptor</keyword>
<feature type="domain" description="Leucine-rich repeat-containing N-terminal plant-type" evidence="9">
    <location>
        <begin position="34"/>
        <end position="74"/>
    </location>
</feature>
<dbReference type="InterPro" id="IPR013210">
    <property type="entry name" value="LRR_N_plant-typ"/>
</dbReference>
<evidence type="ECO:0000313" key="11">
    <source>
        <dbReference type="EMBL" id="KAF7845302.1"/>
    </source>
</evidence>
<dbReference type="InterPro" id="IPR001611">
    <property type="entry name" value="Leu-rich_rpt"/>
</dbReference>
<keyword evidence="4 8" id="KW-0732">Signal</keyword>
<evidence type="ECO:0000256" key="3">
    <source>
        <dbReference type="ARBA" id="ARBA00022692"/>
    </source>
</evidence>
<keyword evidence="5" id="KW-0677">Repeat</keyword>
<dbReference type="InterPro" id="IPR055414">
    <property type="entry name" value="LRR_R13L4/SHOC2-like"/>
</dbReference>
<dbReference type="SMART" id="SM00369">
    <property type="entry name" value="LRR_TYP"/>
    <property type="match status" value="4"/>
</dbReference>
<dbReference type="SUPFAM" id="SSF52047">
    <property type="entry name" value="RNI-like"/>
    <property type="match status" value="1"/>
</dbReference>
<sequence length="519" mass="58005">MTTILNFCLFLIPLCFLNLSTNIFVVSSGYCPTHQESSLLHLKNSLLFNPTKSKKLVHWNQSYDYCRWNGIKCSEGRVIALDLSGESISGRIDASSSLFDLQSVQNLNLAYNDLKGQIPESFVSLTNLTTLQLSNCNLSGVFPTKIFQIPNLQVLDISDNQDLHGSLPNFPHHGSLQILNISHTSFSGELPYSIHNLRKLSTLDLSNCRFNGTIPSSISELTHLVHLDLSDNYFTGLLPSFNKSMSLSYLSLFQNDLRGEITSHFEGLENVTTIDLASNSLNGTIPLSLFTIPSLQKLMLSSNRFEGLLDEFPNASSSTLEMLDVSGNNLQGPIPVSIFHLRRLRFLQLAFNKFNGTIHLDLVGRMENLAVLDLSHNNLLVDANLRENHELSFFPKLSILRLVSCKLREFPSFLRNRSALRELDLSDNHIHGAIPSWIWSFNGTIPKCLITRMSSTLRALNLGGNNFRGQISDTFSTSCALRILDLNENFLGGTIPESLANCQKLQVLNLGNNQLFDRL</sequence>
<evidence type="ECO:0000256" key="6">
    <source>
        <dbReference type="ARBA" id="ARBA00022989"/>
    </source>
</evidence>
<gene>
    <name evidence="11" type="ORF">G2W53_002207</name>
</gene>
<keyword evidence="12" id="KW-1185">Reference proteome</keyword>
<dbReference type="Pfam" id="PF00560">
    <property type="entry name" value="LRR_1"/>
    <property type="match status" value="3"/>
</dbReference>
<dbReference type="InterPro" id="IPR032675">
    <property type="entry name" value="LRR_dom_sf"/>
</dbReference>
<dbReference type="PANTHER" id="PTHR48004:SF103">
    <property type="entry name" value="OS01G0515300 PROTEIN"/>
    <property type="match status" value="1"/>
</dbReference>
<dbReference type="PANTHER" id="PTHR48004">
    <property type="entry name" value="OS01G0149700 PROTEIN"/>
    <property type="match status" value="1"/>
</dbReference>
<dbReference type="InterPro" id="IPR003591">
    <property type="entry name" value="Leu-rich_rpt_typical-subtyp"/>
</dbReference>
<evidence type="ECO:0000256" key="7">
    <source>
        <dbReference type="ARBA" id="ARBA00023136"/>
    </source>
</evidence>
<protein>
    <submittedName>
        <fullName evidence="11">Receptor-like protein 7</fullName>
    </submittedName>
</protein>
<organism evidence="11 12">
    <name type="scientific">Senna tora</name>
    <dbReference type="NCBI Taxonomy" id="362788"/>
    <lineage>
        <taxon>Eukaryota</taxon>
        <taxon>Viridiplantae</taxon>
        <taxon>Streptophyta</taxon>
        <taxon>Embryophyta</taxon>
        <taxon>Tracheophyta</taxon>
        <taxon>Spermatophyta</taxon>
        <taxon>Magnoliopsida</taxon>
        <taxon>eudicotyledons</taxon>
        <taxon>Gunneridae</taxon>
        <taxon>Pentapetalae</taxon>
        <taxon>rosids</taxon>
        <taxon>fabids</taxon>
        <taxon>Fabales</taxon>
        <taxon>Fabaceae</taxon>
        <taxon>Caesalpinioideae</taxon>
        <taxon>Cassia clade</taxon>
        <taxon>Senna</taxon>
    </lineage>
</organism>
<dbReference type="FunFam" id="3.80.10.10:FF:000129">
    <property type="entry name" value="Leucine-rich repeat receptor-like kinase"/>
    <property type="match status" value="1"/>
</dbReference>
<dbReference type="EMBL" id="JAAIUW010000001">
    <property type="protein sequence ID" value="KAF7845302.1"/>
    <property type="molecule type" value="Genomic_DNA"/>
</dbReference>
<dbReference type="Gene3D" id="3.80.10.10">
    <property type="entry name" value="Ribonuclease Inhibitor"/>
    <property type="match status" value="5"/>
</dbReference>
<dbReference type="InterPro" id="IPR052941">
    <property type="entry name" value="StomDev_PlantInt_Reg"/>
</dbReference>
<evidence type="ECO:0000259" key="9">
    <source>
        <dbReference type="Pfam" id="PF08263"/>
    </source>
</evidence>
<keyword evidence="6" id="KW-1133">Transmembrane helix</keyword>
<dbReference type="AlphaFoldDB" id="A0A834XK85"/>
<feature type="chain" id="PRO_5033029255" evidence="8">
    <location>
        <begin position="23"/>
        <end position="519"/>
    </location>
</feature>
<evidence type="ECO:0000256" key="2">
    <source>
        <dbReference type="ARBA" id="ARBA00022614"/>
    </source>
</evidence>
<proteinExistence type="predicted"/>
<name>A0A834XK85_9FABA</name>
<keyword evidence="2" id="KW-0433">Leucine-rich repeat</keyword>
<reference evidence="11" key="1">
    <citation type="submission" date="2020-09" db="EMBL/GenBank/DDBJ databases">
        <title>Genome-Enabled Discovery of Anthraquinone Biosynthesis in Senna tora.</title>
        <authorList>
            <person name="Kang S.-H."/>
            <person name="Pandey R.P."/>
            <person name="Lee C.-M."/>
            <person name="Sim J.-S."/>
            <person name="Jeong J.-T."/>
            <person name="Choi B.-S."/>
            <person name="Jung M."/>
            <person name="Ginzburg D."/>
            <person name="Zhao K."/>
            <person name="Won S.Y."/>
            <person name="Oh T.-J."/>
            <person name="Yu Y."/>
            <person name="Kim N.-H."/>
            <person name="Lee O.R."/>
            <person name="Lee T.-H."/>
            <person name="Bashyal P."/>
            <person name="Kim T.-S."/>
            <person name="Lee W.-H."/>
            <person name="Kawkins C."/>
            <person name="Kim C.-K."/>
            <person name="Kim J.S."/>
            <person name="Ahn B.O."/>
            <person name="Rhee S.Y."/>
            <person name="Sohng J.K."/>
        </authorList>
    </citation>
    <scope>NUCLEOTIDE SEQUENCE</scope>
    <source>
        <tissue evidence="11">Leaf</tissue>
    </source>
</reference>
<evidence type="ECO:0000256" key="8">
    <source>
        <dbReference type="SAM" id="SignalP"/>
    </source>
</evidence>
<comment type="subcellular location">
    <subcellularLocation>
        <location evidence="1">Membrane</location>
        <topology evidence="1">Single-pass membrane protein</topology>
    </subcellularLocation>
</comment>